<dbReference type="GeneID" id="66295194"/>
<dbReference type="HOGENOM" id="CLU_896738_0_0_5"/>
<dbReference type="EMBL" id="CP000084">
    <property type="protein sequence ID" value="AAZ21510.1"/>
    <property type="molecule type" value="Genomic_DNA"/>
</dbReference>
<dbReference type="OrthoDB" id="118830at2"/>
<dbReference type="Proteomes" id="UP000002528">
    <property type="component" value="Chromosome"/>
</dbReference>
<dbReference type="RefSeq" id="WP_011281873.1">
    <property type="nucleotide sequence ID" value="NC_007205.1"/>
</dbReference>
<dbReference type="Pfam" id="PF14099">
    <property type="entry name" value="Polysacc_lyase"/>
    <property type="match status" value="1"/>
</dbReference>
<dbReference type="AlphaFoldDB" id="Q4FMS9"/>
<protein>
    <submittedName>
        <fullName evidence="1">Uncharacterized protein</fullName>
    </submittedName>
</protein>
<reference evidence="1 2" key="1">
    <citation type="journal article" date="2005" name="Science">
        <title>Genome streamlining in a cosmopolitan oceanic bacterium.</title>
        <authorList>
            <person name="Giovannoni S.J."/>
            <person name="Tripp H.J."/>
            <person name="Givan S."/>
            <person name="Podar M."/>
            <person name="Vergin K.L."/>
            <person name="Baptista D."/>
            <person name="Bibbs L."/>
            <person name="Eads J."/>
            <person name="Richardson T.H."/>
            <person name="Noordewier M."/>
            <person name="Rappe M.S."/>
            <person name="Short J.M."/>
            <person name="Carrington J.C."/>
            <person name="Mathur E.J."/>
        </authorList>
    </citation>
    <scope>NUCLEOTIDE SEQUENCE [LARGE SCALE GENOMIC DNA]</scope>
    <source>
        <strain evidence="1 2">HTCC1062</strain>
    </source>
</reference>
<organism evidence="1 2">
    <name type="scientific">Pelagibacter ubique (strain HTCC1062)</name>
    <dbReference type="NCBI Taxonomy" id="335992"/>
    <lineage>
        <taxon>Bacteria</taxon>
        <taxon>Pseudomonadati</taxon>
        <taxon>Pseudomonadota</taxon>
        <taxon>Alphaproteobacteria</taxon>
        <taxon>Candidatus Pelagibacterales</taxon>
        <taxon>Candidatus Pelagibacteraceae</taxon>
        <taxon>Candidatus Pelagibacter</taxon>
    </lineage>
</organism>
<keyword evidence="2" id="KW-1185">Reference proteome</keyword>
<dbReference type="Gene3D" id="2.60.120.200">
    <property type="match status" value="1"/>
</dbReference>
<evidence type="ECO:0000313" key="2">
    <source>
        <dbReference type="Proteomes" id="UP000002528"/>
    </source>
</evidence>
<dbReference type="InterPro" id="IPR025975">
    <property type="entry name" value="Polysacc_lyase"/>
</dbReference>
<evidence type="ECO:0000313" key="1">
    <source>
        <dbReference type="EMBL" id="AAZ21510.1"/>
    </source>
</evidence>
<gene>
    <name evidence="1" type="ordered locus">SAR11_0691</name>
</gene>
<accession>Q4FMS9</accession>
<sequence>MKKIIFLLIITLLFANNSYAKKKYFKENYIFKPDQKIKWLEDVGTWSKNWRTHGWQSNAPWALRYSKDIVRDGEYSLRFEKRKDDCGPKKNKGDCKRTSEKWIGRSEIIMDYPKSMGETGNQWYSWSIYIPKESNRPKNIDGQIILGQFKTHNKHLSKTRKYVVGGKNKNDSNCTEISLTIRLNKDGLMSDRSGVTYCNSWHKDNISLHKKFYQKLVDIDDVRGKWHDIILHANWTDNDEGFFKIWVNSELKLDHKGKTLSKVMTIDGKKHGPMFRFGVYSQKWTGTTIAYYDSISRADTCEKLIRCNIK</sequence>
<dbReference type="STRING" id="335992.SAR11_0691"/>
<name>Q4FMS9_PELUB</name>
<proteinExistence type="predicted"/>
<dbReference type="KEGG" id="pub:SAR11_0691"/>